<dbReference type="PROSITE" id="PS00455">
    <property type="entry name" value="AMP_BINDING"/>
    <property type="match status" value="1"/>
</dbReference>
<dbReference type="InterPro" id="IPR023213">
    <property type="entry name" value="CAT-like_dom_sf"/>
</dbReference>
<keyword evidence="2" id="KW-0596">Phosphopantetheine</keyword>
<dbReference type="AlphaFoldDB" id="A0AAP2GMB6"/>
<dbReference type="SUPFAM" id="SSF47336">
    <property type="entry name" value="ACP-like"/>
    <property type="match status" value="1"/>
</dbReference>
<dbReference type="Gene3D" id="3.40.50.980">
    <property type="match status" value="2"/>
</dbReference>
<dbReference type="InterPro" id="IPR045851">
    <property type="entry name" value="AMP-bd_C_sf"/>
</dbReference>
<reference evidence="5 6" key="1">
    <citation type="submission" date="2021-05" db="EMBL/GenBank/DDBJ databases">
        <title>A Polyphasic approach of four new species of the genus Ohtaekwangia: Ohtaekwangia histidinii sp. nov., Ohtaekwangia cretensis sp. nov., Ohtaekwangia indiensis sp. nov., Ohtaekwangia reichenbachii sp. nov. from diverse environment.</title>
        <authorList>
            <person name="Octaviana S."/>
        </authorList>
    </citation>
    <scope>NUCLEOTIDE SEQUENCE [LARGE SCALE GENOMIC DNA]</scope>
    <source>
        <strain evidence="5 6">PWU4</strain>
    </source>
</reference>
<dbReference type="InterPro" id="IPR001242">
    <property type="entry name" value="Condensation_dom"/>
</dbReference>
<accession>A0AAP2GMB6</accession>
<dbReference type="Pfam" id="PF00550">
    <property type="entry name" value="PP-binding"/>
    <property type="match status" value="1"/>
</dbReference>
<sequence length="1038" mass="116502">MIFQNALIKSLKTHRERIAIESPDRKISYAALLATANRISGFLLDSDIASETVIGVSLKNRGDLICTIIGILNARCAFVLLDSTLPDNRLSAMIRDLDLHHIITDDRDGRFPIAGSDAVIYTYASLLVADADEKIQYPEYHPDDSLYVFFTSGSTGTPKGIVGRNASLLQFIRWEIATFSITSDARVSQLISPYFDAFLRDVFVPLLAGGTVCIPPSDAGLFSPEKLVSWIDEAAITLIHCVPSVFRQFSSELLTADHFKALKHVLLSGEKIPPSALARWYNVMGSGVQLVNLYGTTETTMIRSYYPIKPEDVRAARIPVGMPIHDTQLLISNNDFKPCKPLIAGDLFIISNYVTKGYLNNPELTHEKFIRLNAGTPDEKIAFKTGDKARMLADGTIDLIGREDRQIKLRGMRIELDEIERVLAGAEVVRNVAVVKRTFENGDESLVAFVIPAAEDVTDLSGNLRQYLALHLPDYMVPADIVAVEQYPQLSNGKIDYQALASLPVQETIIAPANAVEAKILSIWKDVLGDKSISTDDSFHKIGGNSLSIMKLIGRIYKEYNVRISLSELFNNLTIKQQALLVQRSNKDMLYMIPRTSPKAFYHVSSVQERMYYNQELKKESTSYNLPMAWEVKGAFDKARVESVFKALIHRHEVLRTAFRIDQGELFQFVEKEVDFEITEVSITDENVDHAIRRSIKPFDLGKAPLLRCAAIHTPAGRKMLVVDLHHIICDGMSQWNLLADFSKLYSGEVLKQPAIQYKDYAEWEYHFRSTEEYLSHREFWLRSFEGTMPALDLPVISAGTDDTDHGGSLQFEVGKKTLQPLLDYLHNEGMTAFPGLFSLYHAFLCQLTGQEDIVIGTATSGRMQQELEEVVGMFVKTLPIRYQMDPDISFSGLVKGINHHLIQANSKQVYDLANIVIELNNNRATPIKSLFDAAFVFQNFGERNRAKGAGEFSLHSFENISAKYPIVLFASEDDDAFVFRFEYLSSYFTKADVELLVSRFKLLCEKVSENLDASLIEIIGGNESTDGLVEDDILFNF</sequence>
<evidence type="ECO:0000256" key="1">
    <source>
        <dbReference type="ARBA" id="ARBA00001957"/>
    </source>
</evidence>
<dbReference type="InterPro" id="IPR006162">
    <property type="entry name" value="Ppantetheine_attach_site"/>
</dbReference>
<dbReference type="Gene3D" id="1.10.1200.10">
    <property type="entry name" value="ACP-like"/>
    <property type="match status" value="1"/>
</dbReference>
<dbReference type="Gene3D" id="3.30.300.30">
    <property type="match status" value="1"/>
</dbReference>
<protein>
    <submittedName>
        <fullName evidence="5">Amino acid adenylation domain-containing protein</fullName>
    </submittedName>
</protein>
<evidence type="ECO:0000313" key="6">
    <source>
        <dbReference type="Proteomes" id="UP001319200"/>
    </source>
</evidence>
<proteinExistence type="predicted"/>
<comment type="caution">
    <text evidence="5">The sequence shown here is derived from an EMBL/GenBank/DDBJ whole genome shotgun (WGS) entry which is preliminary data.</text>
</comment>
<dbReference type="Gene3D" id="2.30.38.10">
    <property type="entry name" value="Luciferase, Domain 3"/>
    <property type="match status" value="1"/>
</dbReference>
<dbReference type="Proteomes" id="UP001319200">
    <property type="component" value="Unassembled WGS sequence"/>
</dbReference>
<dbReference type="GO" id="GO:0003824">
    <property type="term" value="F:catalytic activity"/>
    <property type="evidence" value="ECO:0007669"/>
    <property type="project" value="InterPro"/>
</dbReference>
<dbReference type="EMBL" id="JAHESF010000001">
    <property type="protein sequence ID" value="MBT1695440.1"/>
    <property type="molecule type" value="Genomic_DNA"/>
</dbReference>
<dbReference type="PANTHER" id="PTHR45527:SF1">
    <property type="entry name" value="FATTY ACID SYNTHASE"/>
    <property type="match status" value="1"/>
</dbReference>
<dbReference type="CDD" id="cd05930">
    <property type="entry name" value="A_NRPS"/>
    <property type="match status" value="1"/>
</dbReference>
<dbReference type="Pfam" id="PF00501">
    <property type="entry name" value="AMP-binding"/>
    <property type="match status" value="1"/>
</dbReference>
<dbReference type="Pfam" id="PF13193">
    <property type="entry name" value="AMP-binding_C"/>
    <property type="match status" value="1"/>
</dbReference>
<organism evidence="5 6">
    <name type="scientific">Chryseosolibacter histidini</name>
    <dbReference type="NCBI Taxonomy" id="2782349"/>
    <lineage>
        <taxon>Bacteria</taxon>
        <taxon>Pseudomonadati</taxon>
        <taxon>Bacteroidota</taxon>
        <taxon>Cytophagia</taxon>
        <taxon>Cytophagales</taxon>
        <taxon>Chryseotaleaceae</taxon>
        <taxon>Chryseosolibacter</taxon>
    </lineage>
</organism>
<dbReference type="Gene3D" id="3.30.559.10">
    <property type="entry name" value="Chloramphenicol acetyltransferase-like domain"/>
    <property type="match status" value="1"/>
</dbReference>
<dbReference type="NCBIfam" id="TIGR01733">
    <property type="entry name" value="AA-adenyl-dom"/>
    <property type="match status" value="1"/>
</dbReference>
<gene>
    <name evidence="5" type="ORF">KK083_01040</name>
</gene>
<evidence type="ECO:0000256" key="3">
    <source>
        <dbReference type="ARBA" id="ARBA00022553"/>
    </source>
</evidence>
<dbReference type="Gene3D" id="3.30.559.30">
    <property type="entry name" value="Nonribosomal peptide synthetase, condensation domain"/>
    <property type="match status" value="1"/>
</dbReference>
<dbReference type="PROSITE" id="PS50075">
    <property type="entry name" value="CARRIER"/>
    <property type="match status" value="1"/>
</dbReference>
<dbReference type="SUPFAM" id="SSF52777">
    <property type="entry name" value="CoA-dependent acyltransferases"/>
    <property type="match status" value="2"/>
</dbReference>
<evidence type="ECO:0000259" key="4">
    <source>
        <dbReference type="PROSITE" id="PS50075"/>
    </source>
</evidence>
<dbReference type="InterPro" id="IPR025110">
    <property type="entry name" value="AMP-bd_C"/>
</dbReference>
<evidence type="ECO:0000313" key="5">
    <source>
        <dbReference type="EMBL" id="MBT1695440.1"/>
    </source>
</evidence>
<dbReference type="PANTHER" id="PTHR45527">
    <property type="entry name" value="NONRIBOSOMAL PEPTIDE SYNTHETASE"/>
    <property type="match status" value="1"/>
</dbReference>
<dbReference type="InterPro" id="IPR036736">
    <property type="entry name" value="ACP-like_sf"/>
</dbReference>
<evidence type="ECO:0000256" key="2">
    <source>
        <dbReference type="ARBA" id="ARBA00022450"/>
    </source>
</evidence>
<comment type="cofactor">
    <cofactor evidence="1">
        <name>pantetheine 4'-phosphate</name>
        <dbReference type="ChEBI" id="CHEBI:47942"/>
    </cofactor>
</comment>
<dbReference type="InterPro" id="IPR010071">
    <property type="entry name" value="AA_adenyl_dom"/>
</dbReference>
<dbReference type="Pfam" id="PF00668">
    <property type="entry name" value="Condensation"/>
    <property type="match status" value="1"/>
</dbReference>
<dbReference type="PROSITE" id="PS00012">
    <property type="entry name" value="PHOSPHOPANTETHEINE"/>
    <property type="match status" value="1"/>
</dbReference>
<dbReference type="RefSeq" id="WP_254159332.1">
    <property type="nucleotide sequence ID" value="NZ_JAHESF010000001.1"/>
</dbReference>
<dbReference type="GO" id="GO:0043041">
    <property type="term" value="P:amino acid activation for nonribosomal peptide biosynthetic process"/>
    <property type="evidence" value="ECO:0007669"/>
    <property type="project" value="TreeGrafter"/>
</dbReference>
<name>A0AAP2GMB6_9BACT</name>
<dbReference type="GO" id="GO:0044550">
    <property type="term" value="P:secondary metabolite biosynthetic process"/>
    <property type="evidence" value="ECO:0007669"/>
    <property type="project" value="TreeGrafter"/>
</dbReference>
<dbReference type="InterPro" id="IPR020845">
    <property type="entry name" value="AMP-binding_CS"/>
</dbReference>
<dbReference type="GO" id="GO:0031177">
    <property type="term" value="F:phosphopantetheine binding"/>
    <property type="evidence" value="ECO:0007669"/>
    <property type="project" value="TreeGrafter"/>
</dbReference>
<dbReference type="GO" id="GO:0005737">
    <property type="term" value="C:cytoplasm"/>
    <property type="evidence" value="ECO:0007669"/>
    <property type="project" value="TreeGrafter"/>
</dbReference>
<dbReference type="SUPFAM" id="SSF56801">
    <property type="entry name" value="Acetyl-CoA synthetase-like"/>
    <property type="match status" value="1"/>
</dbReference>
<keyword evidence="6" id="KW-1185">Reference proteome</keyword>
<keyword evidence="3" id="KW-0597">Phosphoprotein</keyword>
<feature type="domain" description="Carrier" evidence="4">
    <location>
        <begin position="511"/>
        <end position="586"/>
    </location>
</feature>
<dbReference type="InterPro" id="IPR000873">
    <property type="entry name" value="AMP-dep_synth/lig_dom"/>
</dbReference>
<dbReference type="InterPro" id="IPR009081">
    <property type="entry name" value="PP-bd_ACP"/>
</dbReference>